<dbReference type="PROSITE" id="PS50995">
    <property type="entry name" value="HTH_MARR_2"/>
    <property type="match status" value="1"/>
</dbReference>
<dbReference type="Proteomes" id="UP000288983">
    <property type="component" value="Unassembled WGS sequence"/>
</dbReference>
<dbReference type="Gene3D" id="1.10.10.10">
    <property type="entry name" value="Winged helix-like DNA-binding domain superfamily/Winged helix DNA-binding domain"/>
    <property type="match status" value="1"/>
</dbReference>
<dbReference type="RefSeq" id="WP_128322195.1">
    <property type="nucleotide sequence ID" value="NZ_QJRG01000034.1"/>
</dbReference>
<proteinExistence type="predicted"/>
<dbReference type="GO" id="GO:0003677">
    <property type="term" value="F:DNA binding"/>
    <property type="evidence" value="ECO:0007669"/>
    <property type="project" value="UniProtKB-KW"/>
</dbReference>
<feature type="domain" description="HTH marR-type" evidence="4">
    <location>
        <begin position="1"/>
        <end position="142"/>
    </location>
</feature>
<dbReference type="GO" id="GO:0003700">
    <property type="term" value="F:DNA-binding transcription factor activity"/>
    <property type="evidence" value="ECO:0007669"/>
    <property type="project" value="InterPro"/>
</dbReference>
<keyword evidence="3" id="KW-0804">Transcription</keyword>
<evidence type="ECO:0000256" key="2">
    <source>
        <dbReference type="ARBA" id="ARBA00023125"/>
    </source>
</evidence>
<dbReference type="InterPro" id="IPR036388">
    <property type="entry name" value="WH-like_DNA-bd_sf"/>
</dbReference>
<dbReference type="EMBL" id="QJRG01000034">
    <property type="protein sequence ID" value="RWU24984.1"/>
    <property type="molecule type" value="Genomic_DNA"/>
</dbReference>
<keyword evidence="2" id="KW-0238">DNA-binding</keyword>
<sequence>MHTPRLDLNRYVPGLLGFIYNKMSAGASACYRKEFGVGIIEWRMLSMLAVEENITANRIAQVIGLDKAAVSRAVQQLIKSEDISTKVNPNDGRSVTLSLTPKGFELHDKIIAVALEREKRLLAGLSAKEVETLLDLLRRMHGNVSSANLVGQSPLE</sequence>
<dbReference type="OrthoDB" id="8906692at2"/>
<dbReference type="PANTHER" id="PTHR35790">
    <property type="entry name" value="HTH-TYPE TRANSCRIPTIONAL REGULATOR PCHR"/>
    <property type="match status" value="1"/>
</dbReference>
<dbReference type="PANTHER" id="PTHR35790:SF4">
    <property type="entry name" value="HTH-TYPE TRANSCRIPTIONAL REGULATOR PCHR"/>
    <property type="match status" value="1"/>
</dbReference>
<dbReference type="SMART" id="SM00347">
    <property type="entry name" value="HTH_MARR"/>
    <property type="match status" value="1"/>
</dbReference>
<dbReference type="InterPro" id="IPR036390">
    <property type="entry name" value="WH_DNA-bd_sf"/>
</dbReference>
<name>A0A443ZW63_9PSED</name>
<dbReference type="InterPro" id="IPR052067">
    <property type="entry name" value="Metal_resp_HTH_trans_reg"/>
</dbReference>
<keyword evidence="1" id="KW-0805">Transcription regulation</keyword>
<accession>A0A443ZW63</accession>
<gene>
    <name evidence="5" type="ORF">DM813_04390</name>
</gene>
<dbReference type="SUPFAM" id="SSF46785">
    <property type="entry name" value="Winged helix' DNA-binding domain"/>
    <property type="match status" value="1"/>
</dbReference>
<evidence type="ECO:0000259" key="4">
    <source>
        <dbReference type="PROSITE" id="PS50995"/>
    </source>
</evidence>
<dbReference type="AlphaFoldDB" id="A0A443ZW63"/>
<evidence type="ECO:0000313" key="5">
    <source>
        <dbReference type="EMBL" id="RWU24984.1"/>
    </source>
</evidence>
<reference evidence="5 6" key="1">
    <citation type="submission" date="2018-06" db="EMBL/GenBank/DDBJ databases">
        <title>Bacteria isolated from soil of Wuhan.</title>
        <authorList>
            <person name="Wei X."/>
            <person name="Chunhua H."/>
        </authorList>
    </citation>
    <scope>NUCLEOTIDE SEQUENCE [LARGE SCALE GENOMIC DNA]</scope>
    <source>
        <strain evidence="6">xwS2</strain>
    </source>
</reference>
<dbReference type="InterPro" id="IPR000835">
    <property type="entry name" value="HTH_MarR-typ"/>
</dbReference>
<protein>
    <submittedName>
        <fullName evidence="5">MarR family transcriptional regulator</fullName>
    </submittedName>
</protein>
<dbReference type="Pfam" id="PF12802">
    <property type="entry name" value="MarR_2"/>
    <property type="match status" value="1"/>
</dbReference>
<evidence type="ECO:0000256" key="3">
    <source>
        <dbReference type="ARBA" id="ARBA00023163"/>
    </source>
</evidence>
<organism evidence="5 6">
    <name type="scientific">Pseudomonas alkylphenolica</name>
    <dbReference type="NCBI Taxonomy" id="237609"/>
    <lineage>
        <taxon>Bacteria</taxon>
        <taxon>Pseudomonadati</taxon>
        <taxon>Pseudomonadota</taxon>
        <taxon>Gammaproteobacteria</taxon>
        <taxon>Pseudomonadales</taxon>
        <taxon>Pseudomonadaceae</taxon>
        <taxon>Pseudomonas</taxon>
    </lineage>
</organism>
<evidence type="ECO:0000256" key="1">
    <source>
        <dbReference type="ARBA" id="ARBA00023015"/>
    </source>
</evidence>
<evidence type="ECO:0000313" key="6">
    <source>
        <dbReference type="Proteomes" id="UP000288983"/>
    </source>
</evidence>
<comment type="caution">
    <text evidence="5">The sequence shown here is derived from an EMBL/GenBank/DDBJ whole genome shotgun (WGS) entry which is preliminary data.</text>
</comment>
<dbReference type="PRINTS" id="PR00598">
    <property type="entry name" value="HTHMARR"/>
</dbReference>